<reference evidence="1" key="1">
    <citation type="journal article" date="2021" name="Open Biol.">
        <title>Shared evolutionary footprints suggest mitochondrial oxidative damage underlies multiple complex I losses in fungi.</title>
        <authorList>
            <person name="Schikora-Tamarit M.A."/>
            <person name="Marcet-Houben M."/>
            <person name="Nosek J."/>
            <person name="Gabaldon T."/>
        </authorList>
    </citation>
    <scope>NUCLEOTIDE SEQUENCE</scope>
    <source>
        <strain evidence="1">NCAIM Y.01608</strain>
    </source>
</reference>
<evidence type="ECO:0000313" key="2">
    <source>
        <dbReference type="Proteomes" id="UP000788993"/>
    </source>
</evidence>
<evidence type="ECO:0000313" key="1">
    <source>
        <dbReference type="EMBL" id="KAH3663025.1"/>
    </source>
</evidence>
<accession>A0A9P8P0T7</accession>
<proteinExistence type="predicted"/>
<gene>
    <name evidence="1" type="ORF">OGATHE_004601</name>
</gene>
<reference evidence="1" key="2">
    <citation type="submission" date="2021-01" db="EMBL/GenBank/DDBJ databases">
        <authorList>
            <person name="Schikora-Tamarit M.A."/>
        </authorList>
    </citation>
    <scope>NUCLEOTIDE SEQUENCE</scope>
    <source>
        <strain evidence="1">NCAIM Y.01608</strain>
    </source>
</reference>
<dbReference type="Proteomes" id="UP000788993">
    <property type="component" value="Unassembled WGS sequence"/>
</dbReference>
<name>A0A9P8P0T7_9ASCO</name>
<dbReference type="EMBL" id="JAEUBD010001266">
    <property type="protein sequence ID" value="KAH3663025.1"/>
    <property type="molecule type" value="Genomic_DNA"/>
</dbReference>
<dbReference type="AlphaFoldDB" id="A0A9P8P0T7"/>
<keyword evidence="2" id="KW-1185">Reference proteome</keyword>
<comment type="caution">
    <text evidence="1">The sequence shown here is derived from an EMBL/GenBank/DDBJ whole genome shotgun (WGS) entry which is preliminary data.</text>
</comment>
<sequence length="322" mass="34494">MFSAGIDGCSRTRGTYLISGSSRSLLPVSIESMMIVSSSCFSIALTASVLSAPKTVPLSEKSISSIVILLASIFEMSKMSSMIVSSELARLCTIESISRCLPSIPTSLATRVTSLAKTCNESTILLIVLFSCKISPWASTLIFCDRSPWATAVVTVAIDLTWFVKLLAITLTFSVTSFHAPSTSVTLAWPPRIPFVPTSVASVLTSSTKVRNRSTILLIVILSSNISPLQSAVTLVERSPLATAVVTFAMFLTCVVKLSAMALTLSVSSNQIPETFSIWACPPRRPSTPVSLATRVTSKANLRSWSTILFTVFCSCKISPWA</sequence>
<organism evidence="1 2">
    <name type="scientific">Ogataea polymorpha</name>
    <dbReference type="NCBI Taxonomy" id="460523"/>
    <lineage>
        <taxon>Eukaryota</taxon>
        <taxon>Fungi</taxon>
        <taxon>Dikarya</taxon>
        <taxon>Ascomycota</taxon>
        <taxon>Saccharomycotina</taxon>
        <taxon>Pichiomycetes</taxon>
        <taxon>Pichiales</taxon>
        <taxon>Pichiaceae</taxon>
        <taxon>Ogataea</taxon>
    </lineage>
</organism>
<protein>
    <submittedName>
        <fullName evidence="1">Uncharacterized protein</fullName>
    </submittedName>
</protein>